<dbReference type="Proteomes" id="UP000235826">
    <property type="component" value="Chromosome"/>
</dbReference>
<dbReference type="KEGG" id="fek:C1H87_01820"/>
<evidence type="ECO:0000313" key="2">
    <source>
        <dbReference type="Proteomes" id="UP000235826"/>
    </source>
</evidence>
<dbReference type="RefSeq" id="WP_102754183.1">
    <property type="nucleotide sequence ID" value="NZ_CP025791.1"/>
</dbReference>
<dbReference type="AlphaFoldDB" id="A0A2K9PKD1"/>
<accession>A0A2K9PKD1</accession>
<reference evidence="1 2" key="1">
    <citation type="submission" date="2018-01" db="EMBL/GenBank/DDBJ databases">
        <title>Complete genome sequence of Flavivirga eckloniae ECD14 isolated from seaweed Ecklonia cava.</title>
        <authorList>
            <person name="Lee J.H."/>
            <person name="Baik K.S."/>
            <person name="Seong C.N."/>
        </authorList>
    </citation>
    <scope>NUCLEOTIDE SEQUENCE [LARGE SCALE GENOMIC DNA]</scope>
    <source>
        <strain evidence="1 2">ECD14</strain>
    </source>
</reference>
<protein>
    <submittedName>
        <fullName evidence="1">Uncharacterized protein</fullName>
    </submittedName>
</protein>
<keyword evidence="2" id="KW-1185">Reference proteome</keyword>
<sequence length="80" mass="9944">MKYNVETRNHVKTKIEKYNQTLSRSLKTLEYIYMIENDYAKQQKKESYEELLEFKINIQENIIRITEKINYYKSLQKMLR</sequence>
<gene>
    <name evidence="1" type="ORF">C1H87_01820</name>
</gene>
<organism evidence="1 2">
    <name type="scientific">Flavivirga eckloniae</name>
    <dbReference type="NCBI Taxonomy" id="1803846"/>
    <lineage>
        <taxon>Bacteria</taxon>
        <taxon>Pseudomonadati</taxon>
        <taxon>Bacteroidota</taxon>
        <taxon>Flavobacteriia</taxon>
        <taxon>Flavobacteriales</taxon>
        <taxon>Flavobacteriaceae</taxon>
        <taxon>Flavivirga</taxon>
    </lineage>
</organism>
<name>A0A2K9PKD1_9FLAO</name>
<dbReference type="EMBL" id="CP025791">
    <property type="protein sequence ID" value="AUP77523.1"/>
    <property type="molecule type" value="Genomic_DNA"/>
</dbReference>
<evidence type="ECO:0000313" key="1">
    <source>
        <dbReference type="EMBL" id="AUP77523.1"/>
    </source>
</evidence>
<proteinExistence type="predicted"/>